<sequence length="98" mass="11284">MIYGDNKFNVLVIIDEISDELETALIKRFKFPVEIVTLQRYCNSKGERIYQFEPFLRDVLAPLVTTRRDSSDTAKTIDPSEINTIVVPARKDGFDETL</sequence>
<protein>
    <submittedName>
        <fullName evidence="1">Uncharacterized protein</fullName>
    </submittedName>
</protein>
<accession>X1MK05</accession>
<organism evidence="1">
    <name type="scientific">marine sediment metagenome</name>
    <dbReference type="NCBI Taxonomy" id="412755"/>
    <lineage>
        <taxon>unclassified sequences</taxon>
        <taxon>metagenomes</taxon>
        <taxon>ecological metagenomes</taxon>
    </lineage>
</organism>
<reference evidence="1" key="1">
    <citation type="journal article" date="2014" name="Front. Microbiol.">
        <title>High frequency of phylogenetically diverse reductive dehalogenase-homologous genes in deep subseafloor sedimentary metagenomes.</title>
        <authorList>
            <person name="Kawai M."/>
            <person name="Futagami T."/>
            <person name="Toyoda A."/>
            <person name="Takaki Y."/>
            <person name="Nishi S."/>
            <person name="Hori S."/>
            <person name="Arai W."/>
            <person name="Tsubouchi T."/>
            <person name="Morono Y."/>
            <person name="Uchiyama I."/>
            <person name="Ito T."/>
            <person name="Fujiyama A."/>
            <person name="Inagaki F."/>
            <person name="Takami H."/>
        </authorList>
    </citation>
    <scope>NUCLEOTIDE SEQUENCE</scope>
    <source>
        <strain evidence="1">Expedition CK06-06</strain>
    </source>
</reference>
<feature type="non-terminal residue" evidence="1">
    <location>
        <position position="98"/>
    </location>
</feature>
<name>X1MK05_9ZZZZ</name>
<evidence type="ECO:0000313" key="1">
    <source>
        <dbReference type="EMBL" id="GAI06719.1"/>
    </source>
</evidence>
<dbReference type="AlphaFoldDB" id="X1MK05"/>
<dbReference type="EMBL" id="BARV01006017">
    <property type="protein sequence ID" value="GAI06719.1"/>
    <property type="molecule type" value="Genomic_DNA"/>
</dbReference>
<proteinExistence type="predicted"/>
<comment type="caution">
    <text evidence="1">The sequence shown here is derived from an EMBL/GenBank/DDBJ whole genome shotgun (WGS) entry which is preliminary data.</text>
</comment>
<gene>
    <name evidence="1" type="ORF">S06H3_12279</name>
</gene>